<dbReference type="AlphaFoldDB" id="A0AAD7XFU2"/>
<dbReference type="InterPro" id="IPR036291">
    <property type="entry name" value="NAD(P)-bd_dom_sf"/>
</dbReference>
<reference evidence="4" key="1">
    <citation type="submission" date="2022-11" db="EMBL/GenBank/DDBJ databases">
        <title>Genome Sequence of Cubamyces cubensis.</title>
        <authorList>
            <person name="Buettner E."/>
        </authorList>
    </citation>
    <scope>NUCLEOTIDE SEQUENCE</scope>
    <source>
        <strain evidence="4">MPL-01</strain>
    </source>
</reference>
<comment type="caution">
    <text evidence="4">The sequence shown here is derived from an EMBL/GenBank/DDBJ whole genome shotgun (WGS) entry which is preliminary data.</text>
</comment>
<dbReference type="PANTHER" id="PTHR43439">
    <property type="entry name" value="PHENYLACETATE-COENZYME A LIGASE"/>
    <property type="match status" value="1"/>
</dbReference>
<dbReference type="EMBL" id="JAPEVG010000004">
    <property type="protein sequence ID" value="KAJ8501802.1"/>
    <property type="molecule type" value="Genomic_DNA"/>
</dbReference>
<feature type="domain" description="Thioester reductase (TE)" evidence="3">
    <location>
        <begin position="264"/>
        <end position="493"/>
    </location>
</feature>
<dbReference type="Pfam" id="PF07993">
    <property type="entry name" value="NAD_binding_4"/>
    <property type="match status" value="1"/>
</dbReference>
<keyword evidence="5" id="KW-1185">Reference proteome</keyword>
<keyword evidence="1" id="KW-0596">Phosphopantetheine</keyword>
<dbReference type="InterPro" id="IPR013120">
    <property type="entry name" value="FAR_NAD-bd"/>
</dbReference>
<evidence type="ECO:0000256" key="2">
    <source>
        <dbReference type="ARBA" id="ARBA00022553"/>
    </source>
</evidence>
<proteinExistence type="predicted"/>
<protein>
    <recommendedName>
        <fullName evidence="3">Thioester reductase (TE) domain-containing protein</fullName>
    </recommendedName>
</protein>
<evidence type="ECO:0000256" key="1">
    <source>
        <dbReference type="ARBA" id="ARBA00022450"/>
    </source>
</evidence>
<dbReference type="SUPFAM" id="SSF51735">
    <property type="entry name" value="NAD(P)-binding Rossmann-fold domains"/>
    <property type="match status" value="1"/>
</dbReference>
<evidence type="ECO:0000259" key="3">
    <source>
        <dbReference type="Pfam" id="PF07993"/>
    </source>
</evidence>
<dbReference type="Gene3D" id="3.40.50.720">
    <property type="entry name" value="NAD(P)-binding Rossmann-like Domain"/>
    <property type="match status" value="1"/>
</dbReference>
<gene>
    <name evidence="4" type="ORF">ONZ51_g380</name>
</gene>
<dbReference type="PANTHER" id="PTHR43439:SF2">
    <property type="entry name" value="ENZYME, PUTATIVE (JCVI)-RELATED"/>
    <property type="match status" value="1"/>
</dbReference>
<keyword evidence="2" id="KW-0597">Phosphoprotein</keyword>
<dbReference type="SUPFAM" id="SSF56801">
    <property type="entry name" value="Acetyl-CoA synthetase-like"/>
    <property type="match status" value="1"/>
</dbReference>
<dbReference type="Gene3D" id="3.40.50.980">
    <property type="match status" value="1"/>
</dbReference>
<evidence type="ECO:0000313" key="5">
    <source>
        <dbReference type="Proteomes" id="UP001215151"/>
    </source>
</evidence>
<accession>A0AAD7XFU2</accession>
<evidence type="ECO:0000313" key="4">
    <source>
        <dbReference type="EMBL" id="KAJ8501802.1"/>
    </source>
</evidence>
<name>A0AAD7XFU2_9APHY</name>
<organism evidence="4 5">
    <name type="scientific">Trametes cubensis</name>
    <dbReference type="NCBI Taxonomy" id="1111947"/>
    <lineage>
        <taxon>Eukaryota</taxon>
        <taxon>Fungi</taxon>
        <taxon>Dikarya</taxon>
        <taxon>Basidiomycota</taxon>
        <taxon>Agaricomycotina</taxon>
        <taxon>Agaricomycetes</taxon>
        <taxon>Polyporales</taxon>
        <taxon>Polyporaceae</taxon>
        <taxon>Trametes</taxon>
    </lineage>
</organism>
<dbReference type="InterPro" id="IPR051414">
    <property type="entry name" value="Adenylate-forming_Reductase"/>
</dbReference>
<dbReference type="Proteomes" id="UP001215151">
    <property type="component" value="Unassembled WGS sequence"/>
</dbReference>
<sequence>MPILSQPDRNITRDFNPPRELVVREDVALPQLYDWNAEHNAQYPLFVFHDGECLSHITYSAANQAIDRAARLVLQELGPASAFGVKQPVIGLCADSETISYVCTSIGVMRAGYVAFFISTRNGPAAVADMLQRTCAQALLVSPDATTSHAAQEAIGMISGADFVTLEMPTFEYLFTTDGSPSDPATEENLRPLRRHFDVNLIAMIQHSSGTFSLLNLGMELTASNGVRSPSDLWNYVEKYTADFPARPENLLDRPHPDRDVVLITGTTRGFGCDVLEHLLRDERVERVFAFNRKNSKAAVRQRKHFRARGLDEKLLDSPKFEMVEGVLDDDGFGICADLLDRIRRSVTHIMHNAWRVDFNMSLPSFDADLQNACNLIKLALASPFKTPPSLIFVSSIVVFGNYRGVCPAPEAPLDDPATVSGTSGYAEAKWITERMLHTAAQTTSLHTVVVRLGQVCGDRTGYWNEREWVPALVKSGHFHGCLPRVTGSVSWIPSYEAARAFAEMRHSRESVLHLVHPQRIPWNDMIAPIASQLNVPLVPYEDWLARLQENIDRDNSPTIELTEKSPALRLMSFFMMFVKASSKREPLGGAYLSTEKSTAASPTLAELPMLNERNVQRWMDGWKKSGFLRYAAPQLPRSRL</sequence>